<dbReference type="InterPro" id="IPR022684">
    <property type="entry name" value="Calpain_cysteine_protease"/>
</dbReference>
<accession>D8LB20</accession>
<dbReference type="InterPro" id="IPR000169">
    <property type="entry name" value="Pept_cys_AS"/>
</dbReference>
<dbReference type="Gene3D" id="3.90.70.10">
    <property type="entry name" value="Cysteine proteinases"/>
    <property type="match status" value="1"/>
</dbReference>
<name>D8LB20_ECTSI</name>
<dbReference type="GO" id="GO:0004198">
    <property type="term" value="F:calcium-dependent cysteine-type endopeptidase activity"/>
    <property type="evidence" value="ECO:0007669"/>
    <property type="project" value="InterPro"/>
</dbReference>
<dbReference type="SMART" id="SM00230">
    <property type="entry name" value="CysPc"/>
    <property type="match status" value="1"/>
</dbReference>
<dbReference type="OrthoDB" id="152370at2759"/>
<sequence length="459" mass="51393">MMGESVAEWPLCMRIVLSPLLLLWFGTRVYVLPCIGVAMQRMLRCCCRGFLRHVCCGCGLTFTDTSFPATDKSIGKELTHKFKAAGGGVEWKRADLIKARDDDEPFHLFNKGVKAEDVKQGALGDCWLVAAMATLAGTMPGAIKKLFGNSERSYRGKYKVRLFDITQDRWRTITVDDNIPTRHGNPIFAKPNGKELWVVLLEKAVAKFCGSYSNIAGGFEAWGLKVLTGNHVWTFRRLKSARPGKPGQWRRYEFLFKPSADNKRDASSVGTEEVHESDKFWGVLLTYAQGRKGAMCCSITGPVSERVRKDGLIENHAYSIMRAIDMHGEQLIQIRNPWGKKGEWKGRWADGTSEWKTSPLISVAVGHENNDNDGTFWMCWEDFREVWMEITICSRSTDASDLALDVHEDLGCPGPCVGCLGGCFGYWCLCRGCKHVICPTKSKETTRKGRKCTGLICCV</sequence>
<dbReference type="PROSITE" id="PS50203">
    <property type="entry name" value="CALPAIN_CAT"/>
    <property type="match status" value="1"/>
</dbReference>
<dbReference type="EMBL" id="FN647682">
    <property type="protein sequence ID" value="CBN76529.1"/>
    <property type="molecule type" value="Genomic_DNA"/>
</dbReference>
<dbReference type="PROSITE" id="PS00139">
    <property type="entry name" value="THIOL_PROTEASE_CYS"/>
    <property type="match status" value="1"/>
</dbReference>
<dbReference type="PANTHER" id="PTHR10183">
    <property type="entry name" value="CALPAIN"/>
    <property type="match status" value="1"/>
</dbReference>
<keyword evidence="4 6" id="KW-0788">Thiol protease</keyword>
<dbReference type="SUPFAM" id="SSF54001">
    <property type="entry name" value="Cysteine proteinases"/>
    <property type="match status" value="1"/>
</dbReference>
<keyword evidence="2 6" id="KW-0645">Protease</keyword>
<evidence type="ECO:0000256" key="5">
    <source>
        <dbReference type="PIRSR" id="PIRSR622684-1"/>
    </source>
</evidence>
<dbReference type="InParanoid" id="D8LB20"/>
<evidence type="ECO:0000256" key="6">
    <source>
        <dbReference type="PROSITE-ProRule" id="PRU00239"/>
    </source>
</evidence>
<protein>
    <submittedName>
        <fullName evidence="8">Calcium-dependent cytoplasmic cysteine proteinase, papain-like protein</fullName>
    </submittedName>
</protein>
<dbReference type="Pfam" id="PF00648">
    <property type="entry name" value="Peptidase_C2"/>
    <property type="match status" value="1"/>
</dbReference>
<feature type="active site" evidence="5 6">
    <location>
        <position position="316"/>
    </location>
</feature>
<dbReference type="InterPro" id="IPR038765">
    <property type="entry name" value="Papain-like_cys_pep_sf"/>
</dbReference>
<feature type="domain" description="Calpain catalytic" evidence="7">
    <location>
        <begin position="61"/>
        <end position="396"/>
    </location>
</feature>
<dbReference type="STRING" id="2880.D8LB20"/>
<proteinExistence type="inferred from homology"/>
<dbReference type="InterPro" id="IPR001300">
    <property type="entry name" value="Peptidase_C2_calpain_cat"/>
</dbReference>
<evidence type="ECO:0000256" key="3">
    <source>
        <dbReference type="ARBA" id="ARBA00022801"/>
    </source>
</evidence>
<organism evidence="8 9">
    <name type="scientific">Ectocarpus siliculosus</name>
    <name type="common">Brown alga</name>
    <name type="synonym">Conferva siliculosa</name>
    <dbReference type="NCBI Taxonomy" id="2880"/>
    <lineage>
        <taxon>Eukaryota</taxon>
        <taxon>Sar</taxon>
        <taxon>Stramenopiles</taxon>
        <taxon>Ochrophyta</taxon>
        <taxon>PX clade</taxon>
        <taxon>Phaeophyceae</taxon>
        <taxon>Ectocarpales</taxon>
        <taxon>Ectocarpaceae</taxon>
        <taxon>Ectocarpus</taxon>
    </lineage>
</organism>
<dbReference type="eggNOG" id="KOG0045">
    <property type="taxonomic scope" value="Eukaryota"/>
</dbReference>
<reference evidence="8 9" key="1">
    <citation type="journal article" date="2010" name="Nature">
        <title>The Ectocarpus genome and the independent evolution of multicellularity in brown algae.</title>
        <authorList>
            <person name="Cock J.M."/>
            <person name="Sterck L."/>
            <person name="Rouze P."/>
            <person name="Scornet D."/>
            <person name="Allen A.E."/>
            <person name="Amoutzias G."/>
            <person name="Anthouard V."/>
            <person name="Artiguenave F."/>
            <person name="Aury J.M."/>
            <person name="Badger J.H."/>
            <person name="Beszteri B."/>
            <person name="Billiau K."/>
            <person name="Bonnet E."/>
            <person name="Bothwell J.H."/>
            <person name="Bowler C."/>
            <person name="Boyen C."/>
            <person name="Brownlee C."/>
            <person name="Carrano C.J."/>
            <person name="Charrier B."/>
            <person name="Cho G.Y."/>
            <person name="Coelho S.M."/>
            <person name="Collen J."/>
            <person name="Corre E."/>
            <person name="Da Silva C."/>
            <person name="Delage L."/>
            <person name="Delaroque N."/>
            <person name="Dittami S.M."/>
            <person name="Doulbeau S."/>
            <person name="Elias M."/>
            <person name="Farnham G."/>
            <person name="Gachon C.M."/>
            <person name="Gschloessl B."/>
            <person name="Heesch S."/>
            <person name="Jabbari K."/>
            <person name="Jubin C."/>
            <person name="Kawai H."/>
            <person name="Kimura K."/>
            <person name="Kloareg B."/>
            <person name="Kupper F.C."/>
            <person name="Lang D."/>
            <person name="Le Bail A."/>
            <person name="Leblanc C."/>
            <person name="Lerouge P."/>
            <person name="Lohr M."/>
            <person name="Lopez P.J."/>
            <person name="Martens C."/>
            <person name="Maumus F."/>
            <person name="Michel G."/>
            <person name="Miranda-Saavedra D."/>
            <person name="Morales J."/>
            <person name="Moreau H."/>
            <person name="Motomura T."/>
            <person name="Nagasato C."/>
            <person name="Napoli C.A."/>
            <person name="Nelson D.R."/>
            <person name="Nyvall-Collen P."/>
            <person name="Peters A.F."/>
            <person name="Pommier C."/>
            <person name="Potin P."/>
            <person name="Poulain J."/>
            <person name="Quesneville H."/>
            <person name="Read B."/>
            <person name="Rensing S.A."/>
            <person name="Ritter A."/>
            <person name="Rousvoal S."/>
            <person name="Samanta M."/>
            <person name="Samson G."/>
            <person name="Schroeder D.C."/>
            <person name="Segurens B."/>
            <person name="Strittmatter M."/>
            <person name="Tonon T."/>
            <person name="Tregear J.W."/>
            <person name="Valentin K."/>
            <person name="von Dassow P."/>
            <person name="Yamagishi T."/>
            <person name="Van de Peer Y."/>
            <person name="Wincker P."/>
        </authorList>
    </citation>
    <scope>NUCLEOTIDE SEQUENCE [LARGE SCALE GENOMIC DNA]</scope>
    <source>
        <strain evidence="9">Ec32 / CCAP1310/4</strain>
    </source>
</reference>
<evidence type="ECO:0000256" key="4">
    <source>
        <dbReference type="ARBA" id="ARBA00022807"/>
    </source>
</evidence>
<evidence type="ECO:0000259" key="7">
    <source>
        <dbReference type="PROSITE" id="PS50203"/>
    </source>
</evidence>
<dbReference type="AlphaFoldDB" id="D8LB20"/>
<keyword evidence="9" id="KW-1185">Reference proteome</keyword>
<feature type="active site" evidence="5 6">
    <location>
        <position position="126"/>
    </location>
</feature>
<dbReference type="PRINTS" id="PR00704">
    <property type="entry name" value="CALPAIN"/>
</dbReference>
<evidence type="ECO:0000313" key="8">
    <source>
        <dbReference type="EMBL" id="CBN76529.1"/>
    </source>
</evidence>
<comment type="similarity">
    <text evidence="1">Belongs to the peptidase C2 family.</text>
</comment>
<dbReference type="PANTHER" id="PTHR10183:SF379">
    <property type="entry name" value="CALPAIN-5"/>
    <property type="match status" value="1"/>
</dbReference>
<evidence type="ECO:0000256" key="1">
    <source>
        <dbReference type="ARBA" id="ARBA00007623"/>
    </source>
</evidence>
<evidence type="ECO:0000256" key="2">
    <source>
        <dbReference type="ARBA" id="ARBA00022670"/>
    </source>
</evidence>
<dbReference type="GO" id="GO:0006508">
    <property type="term" value="P:proteolysis"/>
    <property type="evidence" value="ECO:0007669"/>
    <property type="project" value="UniProtKB-KW"/>
</dbReference>
<gene>
    <name evidence="8" type="ORF">Esi_0000_0184</name>
</gene>
<keyword evidence="3 6" id="KW-0378">Hydrolase</keyword>
<dbReference type="OMA" id="RSPWAWH"/>
<evidence type="ECO:0000313" key="9">
    <source>
        <dbReference type="Proteomes" id="UP000002630"/>
    </source>
</evidence>
<dbReference type="Proteomes" id="UP000002630">
    <property type="component" value="Linkage Group LG01"/>
</dbReference>
<dbReference type="CDD" id="cd00044">
    <property type="entry name" value="CysPc"/>
    <property type="match status" value="1"/>
</dbReference>
<dbReference type="EMBL" id="FN649726">
    <property type="protein sequence ID" value="CBN76529.1"/>
    <property type="molecule type" value="Genomic_DNA"/>
</dbReference>
<feature type="active site" evidence="5 6">
    <location>
        <position position="336"/>
    </location>
</feature>